<organism evidence="1 2">
    <name type="scientific">Ancylostoma ceylanicum</name>
    <dbReference type="NCBI Taxonomy" id="53326"/>
    <lineage>
        <taxon>Eukaryota</taxon>
        <taxon>Metazoa</taxon>
        <taxon>Ecdysozoa</taxon>
        <taxon>Nematoda</taxon>
        <taxon>Chromadorea</taxon>
        <taxon>Rhabditida</taxon>
        <taxon>Rhabditina</taxon>
        <taxon>Rhabditomorpha</taxon>
        <taxon>Strongyloidea</taxon>
        <taxon>Ancylostomatidae</taxon>
        <taxon>Ancylostomatinae</taxon>
        <taxon>Ancylostoma</taxon>
    </lineage>
</organism>
<sequence>MGLFVLSAACAVRVKQVGVTSGSNAPVRVVWLHPLSPHDDTYPKCTHTRVDTYGLVDKKAVFQSSIGIVRGPVRFKSCAREEKEG</sequence>
<proteinExistence type="predicted"/>
<evidence type="ECO:0000313" key="1">
    <source>
        <dbReference type="EMBL" id="EYC43017.1"/>
    </source>
</evidence>
<gene>
    <name evidence="1" type="primary">Acey_s0507.g2698</name>
    <name evidence="1" type="ORF">Y032_0507g2698</name>
</gene>
<dbReference type="EMBL" id="JARK01000107">
    <property type="protein sequence ID" value="EYC43017.1"/>
    <property type="molecule type" value="Genomic_DNA"/>
</dbReference>
<keyword evidence="2" id="KW-1185">Reference proteome</keyword>
<dbReference type="Proteomes" id="UP000024635">
    <property type="component" value="Unassembled WGS sequence"/>
</dbReference>
<dbReference type="AlphaFoldDB" id="A0A016WUU6"/>
<protein>
    <submittedName>
        <fullName evidence="1">Uncharacterized protein</fullName>
    </submittedName>
</protein>
<accession>A0A016WUU6</accession>
<reference evidence="2" key="1">
    <citation type="journal article" date="2015" name="Nat. Genet.">
        <title>The genome and transcriptome of the zoonotic hookworm Ancylostoma ceylanicum identify infection-specific gene families.</title>
        <authorList>
            <person name="Schwarz E.M."/>
            <person name="Hu Y."/>
            <person name="Antoshechkin I."/>
            <person name="Miller M.M."/>
            <person name="Sternberg P.W."/>
            <person name="Aroian R.V."/>
        </authorList>
    </citation>
    <scope>NUCLEOTIDE SEQUENCE</scope>
    <source>
        <strain evidence="2">HY135</strain>
    </source>
</reference>
<evidence type="ECO:0000313" key="2">
    <source>
        <dbReference type="Proteomes" id="UP000024635"/>
    </source>
</evidence>
<comment type="caution">
    <text evidence="1">The sequence shown here is derived from an EMBL/GenBank/DDBJ whole genome shotgun (WGS) entry which is preliminary data.</text>
</comment>
<name>A0A016WUU6_9BILA</name>